<protein>
    <submittedName>
        <fullName evidence="8">DNA repair protein RadC</fullName>
    </submittedName>
</protein>
<keyword evidence="4" id="KW-0378">Hydrolase</keyword>
<reference evidence="8" key="1">
    <citation type="submission" date="2019-07" db="EMBL/GenBank/DDBJ databases">
        <title>Draft Genome Sequence of Megaplasmid-Bearing Staphylococcus scuiri strain B9-58B Isolated from Retail Pork.</title>
        <authorList>
            <person name="Neyaz L."/>
            <person name="Karki A.B."/>
            <person name="Fakhr M.K."/>
        </authorList>
    </citation>
    <scope>NUCLEOTIDE SEQUENCE</scope>
    <source>
        <strain evidence="8">B9-58B</strain>
        <plasmid evidence="8">pSSLNP162</plasmid>
    </source>
</reference>
<keyword evidence="2" id="KW-0645">Protease</keyword>
<dbReference type="GO" id="GO:0008237">
    <property type="term" value="F:metallopeptidase activity"/>
    <property type="evidence" value="ECO:0007669"/>
    <property type="project" value="UniProtKB-KW"/>
</dbReference>
<evidence type="ECO:0000256" key="5">
    <source>
        <dbReference type="ARBA" id="ARBA00022833"/>
    </source>
</evidence>
<proteinExistence type="inferred from homology"/>
<dbReference type="EMBL" id="CP041918">
    <property type="protein sequence ID" value="QDR66093.1"/>
    <property type="molecule type" value="Genomic_DNA"/>
</dbReference>
<dbReference type="CDD" id="cd08071">
    <property type="entry name" value="MPN_DUF2466"/>
    <property type="match status" value="1"/>
</dbReference>
<dbReference type="InterPro" id="IPR025657">
    <property type="entry name" value="RadC_JAB"/>
</dbReference>
<dbReference type="PROSITE" id="PS50249">
    <property type="entry name" value="MPN"/>
    <property type="match status" value="1"/>
</dbReference>
<comment type="similarity">
    <text evidence="1">Belongs to the UPF0758 family.</text>
</comment>
<dbReference type="Pfam" id="PF04002">
    <property type="entry name" value="RadC"/>
    <property type="match status" value="1"/>
</dbReference>
<dbReference type="PANTHER" id="PTHR30471:SF3">
    <property type="entry name" value="UPF0758 PROTEIN YEES-RELATED"/>
    <property type="match status" value="1"/>
</dbReference>
<evidence type="ECO:0000259" key="7">
    <source>
        <dbReference type="PROSITE" id="PS50249"/>
    </source>
</evidence>
<dbReference type="InterPro" id="IPR001405">
    <property type="entry name" value="UPF0758"/>
</dbReference>
<dbReference type="AlphaFoldDB" id="A0A517CM69"/>
<feature type="domain" description="MPN" evidence="7">
    <location>
        <begin position="25"/>
        <end position="149"/>
    </location>
</feature>
<gene>
    <name evidence="8" type="ORF">FPV13_14425</name>
</gene>
<keyword evidence="6" id="KW-0482">Metalloprotease</keyword>
<evidence type="ECO:0000256" key="6">
    <source>
        <dbReference type="ARBA" id="ARBA00023049"/>
    </source>
</evidence>
<evidence type="ECO:0000256" key="2">
    <source>
        <dbReference type="ARBA" id="ARBA00022670"/>
    </source>
</evidence>
<keyword evidence="5" id="KW-0862">Zinc</keyword>
<dbReference type="GO" id="GO:0046872">
    <property type="term" value="F:metal ion binding"/>
    <property type="evidence" value="ECO:0007669"/>
    <property type="project" value="UniProtKB-KW"/>
</dbReference>
<dbReference type="PANTHER" id="PTHR30471">
    <property type="entry name" value="DNA REPAIR PROTEIN RADC"/>
    <property type="match status" value="1"/>
</dbReference>
<sequence>MNDNYIMKVLDFKQEYMITKEEKVQIEEARDVAKVVNSIEGLGNSTRERFIMLGLDNKSYVTFIYNVHIGTLNASLIHPRDCFKAAIENNSASVIFVHNHPSQNAFRSPEDVYTSKRLALCGEILGIQVLDSIIVTQEEYYSLHENDELELGIDTKDLF</sequence>
<name>A0A517CM69_MAMSC</name>
<dbReference type="Gene3D" id="3.40.140.10">
    <property type="entry name" value="Cytidine Deaminase, domain 2"/>
    <property type="match status" value="1"/>
</dbReference>
<dbReference type="GO" id="GO:0006508">
    <property type="term" value="P:proteolysis"/>
    <property type="evidence" value="ECO:0007669"/>
    <property type="project" value="UniProtKB-KW"/>
</dbReference>
<keyword evidence="8" id="KW-0614">Plasmid</keyword>
<evidence type="ECO:0000256" key="1">
    <source>
        <dbReference type="ARBA" id="ARBA00010243"/>
    </source>
</evidence>
<keyword evidence="3" id="KW-0479">Metal-binding</keyword>
<evidence type="ECO:0000256" key="4">
    <source>
        <dbReference type="ARBA" id="ARBA00022801"/>
    </source>
</evidence>
<dbReference type="RefSeq" id="WP_152292143.1">
    <property type="nucleotide sequence ID" value="NZ_CP041918.1"/>
</dbReference>
<organism evidence="8">
    <name type="scientific">Mammaliicoccus sciuri</name>
    <name type="common">Staphylococcus sciuri</name>
    <dbReference type="NCBI Taxonomy" id="1296"/>
    <lineage>
        <taxon>Bacteria</taxon>
        <taxon>Bacillati</taxon>
        <taxon>Bacillota</taxon>
        <taxon>Bacilli</taxon>
        <taxon>Bacillales</taxon>
        <taxon>Staphylococcaceae</taxon>
        <taxon>Mammaliicoccus</taxon>
    </lineage>
</organism>
<accession>A0A517CM69</accession>
<dbReference type="InterPro" id="IPR037518">
    <property type="entry name" value="MPN"/>
</dbReference>
<evidence type="ECO:0000313" key="8">
    <source>
        <dbReference type="EMBL" id="QDR66093.1"/>
    </source>
</evidence>
<evidence type="ECO:0000256" key="3">
    <source>
        <dbReference type="ARBA" id="ARBA00022723"/>
    </source>
</evidence>
<geneLocation type="plasmid" evidence="8">
    <name>pSSLNP162</name>
</geneLocation>